<gene>
    <name evidence="1" type="ORF">L2716_04525</name>
</gene>
<evidence type="ECO:0000313" key="2">
    <source>
        <dbReference type="Proteomes" id="UP001649381"/>
    </source>
</evidence>
<accession>A0ABS9GZE8</accession>
<proteinExistence type="predicted"/>
<sequence>MVLDQVWATFIDHLNQAQPIDDVKKTHMAGTPFLYLSVSDEIENKEMKKIIETAAVQSMKGKRLHFEAIFVRKDQHSHVYRCRFFVPQEKMFCCGNFCHDCIRFRN</sequence>
<evidence type="ECO:0000313" key="1">
    <source>
        <dbReference type="EMBL" id="MCF6136985.1"/>
    </source>
</evidence>
<protein>
    <submittedName>
        <fullName evidence="1">Uncharacterized protein</fullName>
    </submittedName>
</protein>
<organism evidence="1 2">
    <name type="scientific">Pseudalkalibacillus berkeleyi</name>
    <dbReference type="NCBI Taxonomy" id="1069813"/>
    <lineage>
        <taxon>Bacteria</taxon>
        <taxon>Bacillati</taxon>
        <taxon>Bacillota</taxon>
        <taxon>Bacilli</taxon>
        <taxon>Bacillales</taxon>
        <taxon>Fictibacillaceae</taxon>
        <taxon>Pseudalkalibacillus</taxon>
    </lineage>
</organism>
<name>A0ABS9GZE8_9BACL</name>
<dbReference type="RefSeq" id="WP_236332202.1">
    <property type="nucleotide sequence ID" value="NZ_JAKIJS010000001.1"/>
</dbReference>
<dbReference type="EMBL" id="JAKIJS010000001">
    <property type="protein sequence ID" value="MCF6136985.1"/>
    <property type="molecule type" value="Genomic_DNA"/>
</dbReference>
<keyword evidence="2" id="KW-1185">Reference proteome</keyword>
<reference evidence="1 2" key="1">
    <citation type="submission" date="2022-01" db="EMBL/GenBank/DDBJ databases">
        <title>Alkalihalobacillus sp. EGI L200015, a novel bacterium isolated from a salt lake sediment.</title>
        <authorList>
            <person name="Gao L."/>
            <person name="Fang B.-Z."/>
            <person name="Li W.-J."/>
        </authorList>
    </citation>
    <scope>NUCLEOTIDE SEQUENCE [LARGE SCALE GENOMIC DNA]</scope>
    <source>
        <strain evidence="1 2">KCTC 12718</strain>
    </source>
</reference>
<comment type="caution">
    <text evidence="1">The sequence shown here is derived from an EMBL/GenBank/DDBJ whole genome shotgun (WGS) entry which is preliminary data.</text>
</comment>
<dbReference type="Proteomes" id="UP001649381">
    <property type="component" value="Unassembled WGS sequence"/>
</dbReference>